<reference evidence="2 3" key="1">
    <citation type="journal article" date="2018" name="Evol. Lett.">
        <title>Horizontal gene cluster transfer increased hallucinogenic mushroom diversity.</title>
        <authorList>
            <person name="Reynolds H.T."/>
            <person name="Vijayakumar V."/>
            <person name="Gluck-Thaler E."/>
            <person name="Korotkin H.B."/>
            <person name="Matheny P.B."/>
            <person name="Slot J.C."/>
        </authorList>
    </citation>
    <scope>NUCLEOTIDE SEQUENCE [LARGE SCALE GENOMIC DNA]</scope>
    <source>
        <strain evidence="2 3">2631</strain>
    </source>
</reference>
<proteinExistence type="predicted"/>
<keyword evidence="3" id="KW-1185">Reference proteome</keyword>
<dbReference type="Proteomes" id="UP000283269">
    <property type="component" value="Unassembled WGS sequence"/>
</dbReference>
<protein>
    <submittedName>
        <fullName evidence="2">Uncharacterized protein</fullName>
    </submittedName>
</protein>
<comment type="caution">
    <text evidence="2">The sequence shown here is derived from an EMBL/GenBank/DDBJ whole genome shotgun (WGS) entry which is preliminary data.</text>
</comment>
<dbReference type="InParanoid" id="A0A409WWV6"/>
<feature type="signal peptide" evidence="1">
    <location>
        <begin position="1"/>
        <end position="20"/>
    </location>
</feature>
<gene>
    <name evidence="2" type="ORF">CVT25_005260</name>
</gene>
<evidence type="ECO:0000313" key="3">
    <source>
        <dbReference type="Proteomes" id="UP000283269"/>
    </source>
</evidence>
<dbReference type="AlphaFoldDB" id="A0A409WWV6"/>
<dbReference type="EMBL" id="NHYD01003061">
    <property type="protein sequence ID" value="PPQ83020.1"/>
    <property type="molecule type" value="Genomic_DNA"/>
</dbReference>
<sequence length="157" mass="16739">MRFSIISIVASLALASQVLATPTPQDEPAVTYHCGYGTVQADIVAVVLSQSPWGGQVRDCVPPPTYHCGGPDWLGGFNNQILTLSIAIAEYPVVNMQLSSISAVIAFSIFSFAAATPTPQGSLPIFICAGPDAAFIEDNLDIHRPKWISLLRWAAEP</sequence>
<evidence type="ECO:0000256" key="1">
    <source>
        <dbReference type="SAM" id="SignalP"/>
    </source>
</evidence>
<organism evidence="2 3">
    <name type="scientific">Psilocybe cyanescens</name>
    <dbReference type="NCBI Taxonomy" id="93625"/>
    <lineage>
        <taxon>Eukaryota</taxon>
        <taxon>Fungi</taxon>
        <taxon>Dikarya</taxon>
        <taxon>Basidiomycota</taxon>
        <taxon>Agaricomycotina</taxon>
        <taxon>Agaricomycetes</taxon>
        <taxon>Agaricomycetidae</taxon>
        <taxon>Agaricales</taxon>
        <taxon>Agaricineae</taxon>
        <taxon>Strophariaceae</taxon>
        <taxon>Psilocybe</taxon>
    </lineage>
</organism>
<evidence type="ECO:0000313" key="2">
    <source>
        <dbReference type="EMBL" id="PPQ83020.1"/>
    </source>
</evidence>
<name>A0A409WWV6_PSICY</name>
<feature type="chain" id="PRO_5019525700" evidence="1">
    <location>
        <begin position="21"/>
        <end position="157"/>
    </location>
</feature>
<accession>A0A409WWV6</accession>
<keyword evidence="1" id="KW-0732">Signal</keyword>